<dbReference type="HOGENOM" id="CLU_036186_0_0_7"/>
<dbReference type="EMBL" id="CP002629">
    <property type="protein sequence ID" value="AEB08800.1"/>
    <property type="molecule type" value="Genomic_DNA"/>
</dbReference>
<reference evidence="2" key="2">
    <citation type="submission" date="2011-03" db="EMBL/GenBank/DDBJ databases">
        <title>The complete genome of Desulfobacca acetoxidans DSM 11109.</title>
        <authorList>
            <consortium name="US DOE Joint Genome Institute (JGI-PGF)"/>
            <person name="Lucas S."/>
            <person name="Copeland A."/>
            <person name="Lapidus A."/>
            <person name="Bruce D."/>
            <person name="Goodwin L."/>
            <person name="Pitluck S."/>
            <person name="Peters L."/>
            <person name="Kyrpides N."/>
            <person name="Mavromatis K."/>
            <person name="Ivanova N."/>
            <person name="Ovchinnikova G."/>
            <person name="Teshima H."/>
            <person name="Detter J.C."/>
            <person name="Han C."/>
            <person name="Land M."/>
            <person name="Hauser L."/>
            <person name="Markowitz V."/>
            <person name="Cheng J.-F."/>
            <person name="Hugenholtz P."/>
            <person name="Woyke T."/>
            <person name="Wu D."/>
            <person name="Spring S."/>
            <person name="Schueler E."/>
            <person name="Brambilla E."/>
            <person name="Klenk H.-P."/>
            <person name="Eisen J.A."/>
        </authorList>
    </citation>
    <scope>NUCLEOTIDE SEQUENCE [LARGE SCALE GENOMIC DNA]</scope>
    <source>
        <strain evidence="2">ATCC 700848 / DSM 11109 / ASRB2</strain>
    </source>
</reference>
<reference evidence="1 2" key="1">
    <citation type="journal article" date="2011" name="Stand. Genomic Sci.">
        <title>Complete genome sequence of the acetate-degrading sulfate reducer Desulfobacca acetoxidans type strain (ASRB2).</title>
        <authorList>
            <person name="Goker M."/>
            <person name="Teshima H."/>
            <person name="Lapidus A."/>
            <person name="Nolan M."/>
            <person name="Lucas S."/>
            <person name="Hammon N."/>
            <person name="Deshpande S."/>
            <person name="Cheng J.F."/>
            <person name="Tapia R."/>
            <person name="Han C."/>
            <person name="Goodwin L."/>
            <person name="Pitluck S."/>
            <person name="Huntemann M."/>
            <person name="Liolios K."/>
            <person name="Ivanova N."/>
            <person name="Pagani I."/>
            <person name="Mavromatis K."/>
            <person name="Ovchinikova G."/>
            <person name="Pati A."/>
            <person name="Chen A."/>
            <person name="Palaniappan K."/>
            <person name="Land M."/>
            <person name="Hauser L."/>
            <person name="Brambilla E.M."/>
            <person name="Rohde M."/>
            <person name="Spring S."/>
            <person name="Detter J.C."/>
            <person name="Woyke T."/>
            <person name="Bristow J."/>
            <person name="Eisen J.A."/>
            <person name="Markowitz V."/>
            <person name="Hugenholtz P."/>
            <person name="Kyrpides N.C."/>
            <person name="Klenk H.P."/>
        </authorList>
    </citation>
    <scope>NUCLEOTIDE SEQUENCE [LARGE SCALE GENOMIC DNA]</scope>
    <source>
        <strain evidence="2">ATCC 700848 / DSM 11109 / ASRB2</strain>
    </source>
</reference>
<accession>F2NH29</accession>
<name>F2NH29_DESAR</name>
<protein>
    <recommendedName>
        <fullName evidence="3">Nucleotidyltransferase family protein</fullName>
    </recommendedName>
</protein>
<dbReference type="KEGG" id="dao:Desac_0930"/>
<dbReference type="Pfam" id="PF14907">
    <property type="entry name" value="NTP_transf_5"/>
    <property type="match status" value="1"/>
</dbReference>
<proteinExistence type="predicted"/>
<evidence type="ECO:0000313" key="2">
    <source>
        <dbReference type="Proteomes" id="UP000000483"/>
    </source>
</evidence>
<dbReference type="STRING" id="880072.Desac_0930"/>
<keyword evidence="2" id="KW-1185">Reference proteome</keyword>
<dbReference type="InterPro" id="IPR039498">
    <property type="entry name" value="NTP_transf_5"/>
</dbReference>
<gene>
    <name evidence="1" type="ordered locus">Desac_0930</name>
</gene>
<evidence type="ECO:0000313" key="1">
    <source>
        <dbReference type="EMBL" id="AEB08800.1"/>
    </source>
</evidence>
<evidence type="ECO:0008006" key="3">
    <source>
        <dbReference type="Google" id="ProtNLM"/>
    </source>
</evidence>
<organism evidence="1 2">
    <name type="scientific">Desulfobacca acetoxidans (strain ATCC 700848 / DSM 11109 / ASRB2)</name>
    <dbReference type="NCBI Taxonomy" id="880072"/>
    <lineage>
        <taxon>Bacteria</taxon>
        <taxon>Pseudomonadati</taxon>
        <taxon>Thermodesulfobacteriota</taxon>
        <taxon>Desulfobaccia</taxon>
        <taxon>Desulfobaccales</taxon>
        <taxon>Desulfobaccaceae</taxon>
        <taxon>Desulfobacca</taxon>
    </lineage>
</organism>
<dbReference type="eggNOG" id="COG1216">
    <property type="taxonomic scope" value="Bacteria"/>
</dbReference>
<dbReference type="Proteomes" id="UP000000483">
    <property type="component" value="Chromosome"/>
</dbReference>
<dbReference type="AlphaFoldDB" id="F2NH29"/>
<sequence>MPPELQLVLACLRKAPHEQEVQQIERLSRGKIAWPDFLRWVDRHRVAPLVYENLRRYGGNGVPGAVRNALRSRFESNAQRSLINAAELLRLHTLLRENNIPCIPLKGSLLALQVYGNLALRHAGDIDLLVDRNHVDRADLLLRQDYSRLSPGPYLTPFQKRAFCRLQEHLVYTHESKKVKLELHSRLFYNRPYCATDFTRLLERLQSITVANSSLLAMPLEDTVLYLADHGGQHNWSRLFWLNDLAEIIRWNWLPDWDALLAGALEKGVTRPLVQGVVLAHHLLQAPLPEAIQAHAAQDRMVNYLVDAALRRICTLEQQKPPITEILYGNIIHRSRLYSEVKYKIKVMQRVLLYSRDWGTIRLPDIAFPTFFMMRPFLWLYRKLGRYREKSGRRRTEGRNT</sequence>